<dbReference type="InterPro" id="IPR003607">
    <property type="entry name" value="HD/PDEase_dom"/>
</dbReference>
<evidence type="ECO:0000256" key="6">
    <source>
        <dbReference type="ARBA" id="ARBA00049417"/>
    </source>
</evidence>
<keyword evidence="5" id="KW-0408">Iron</keyword>
<dbReference type="InterPro" id="IPR051094">
    <property type="entry name" value="Diverse_Catalytic_Enzymes"/>
</dbReference>
<proteinExistence type="predicted"/>
<keyword evidence="3" id="KW-0547">Nucleotide-binding</keyword>
<evidence type="ECO:0000313" key="9">
    <source>
        <dbReference type="Proteomes" id="UP001559623"/>
    </source>
</evidence>
<dbReference type="InterPro" id="IPR005249">
    <property type="entry name" value="YqeK"/>
</dbReference>
<dbReference type="Gene3D" id="1.10.3210.10">
    <property type="entry name" value="Hypothetical protein af1432"/>
    <property type="match status" value="1"/>
</dbReference>
<dbReference type="PANTHER" id="PTHR35795">
    <property type="entry name" value="SLR1885 PROTEIN"/>
    <property type="match status" value="1"/>
</dbReference>
<comment type="catalytic activity">
    <reaction evidence="6">
        <text>P(1),P(4)-bis(5'-adenosyl) tetraphosphate + H2O = 2 ADP + 2 H(+)</text>
        <dbReference type="Rhea" id="RHEA:24252"/>
        <dbReference type="ChEBI" id="CHEBI:15377"/>
        <dbReference type="ChEBI" id="CHEBI:15378"/>
        <dbReference type="ChEBI" id="CHEBI:58141"/>
        <dbReference type="ChEBI" id="CHEBI:456216"/>
        <dbReference type="EC" id="3.6.1.41"/>
    </reaction>
</comment>
<dbReference type="CDD" id="cd00077">
    <property type="entry name" value="HDc"/>
    <property type="match status" value="1"/>
</dbReference>
<evidence type="ECO:0000259" key="7">
    <source>
        <dbReference type="PROSITE" id="PS51831"/>
    </source>
</evidence>
<dbReference type="PANTHER" id="PTHR35795:SF1">
    <property type="entry name" value="BIS(5'-NUCLEOSYL)-TETRAPHOSPHATASE, SYMMETRICAL"/>
    <property type="match status" value="1"/>
</dbReference>
<dbReference type="Pfam" id="PF01966">
    <property type="entry name" value="HD"/>
    <property type="match status" value="1"/>
</dbReference>
<dbReference type="EMBL" id="JARVLH010000001">
    <property type="protein sequence ID" value="MEX5284496.1"/>
    <property type="molecule type" value="Genomic_DNA"/>
</dbReference>
<evidence type="ECO:0000256" key="2">
    <source>
        <dbReference type="ARBA" id="ARBA00022723"/>
    </source>
</evidence>
<keyword evidence="4 8" id="KW-0378">Hydrolase</keyword>
<sequence>MNYEAMKEELQKRLKHSRYVHSLGVADTAVQLAGRFGVDKEQARIAGLLHDCAREYPTARLPEEAARHGISYGEVERTMPLLLHAYVGAKRAAELYGVHDAEIAQAIWRHTVGGEHMTKLDKIIYFADMIEPGRDYPEAEELRSLSRTADLDDLMFEGLSQSILFVLKTRRLIHPATIAARNEILLARKEKEGLRP</sequence>
<dbReference type="NCBIfam" id="TIGR00277">
    <property type="entry name" value="HDIG"/>
    <property type="match status" value="1"/>
</dbReference>
<dbReference type="PROSITE" id="PS51831">
    <property type="entry name" value="HD"/>
    <property type="match status" value="1"/>
</dbReference>
<dbReference type="Proteomes" id="UP001559623">
    <property type="component" value="Unassembled WGS sequence"/>
</dbReference>
<dbReference type="NCBIfam" id="TIGR00488">
    <property type="entry name" value="bis(5'-nucleosyl)-tetraphosphatase (symmetrical) YqeK"/>
    <property type="match status" value="1"/>
</dbReference>
<accession>A0ABV3X2S4</accession>
<dbReference type="EC" id="3.6.1.41" evidence="1"/>
<dbReference type="RefSeq" id="WP_368846202.1">
    <property type="nucleotide sequence ID" value="NZ_CP194411.1"/>
</dbReference>
<keyword evidence="2" id="KW-0479">Metal-binding</keyword>
<gene>
    <name evidence="8" type="primary">yqeK</name>
    <name evidence="8" type="ORF">QCO44_02395</name>
</gene>
<dbReference type="GO" id="GO:0008803">
    <property type="term" value="F:bis(5'-nucleosyl)-tetraphosphatase (symmetrical) activity"/>
    <property type="evidence" value="ECO:0007669"/>
    <property type="project" value="UniProtKB-EC"/>
</dbReference>
<evidence type="ECO:0000313" key="8">
    <source>
        <dbReference type="EMBL" id="MEX5284496.1"/>
    </source>
</evidence>
<feature type="domain" description="HD" evidence="7">
    <location>
        <begin position="18"/>
        <end position="133"/>
    </location>
</feature>
<dbReference type="SMART" id="SM00471">
    <property type="entry name" value="HDc"/>
    <property type="match status" value="1"/>
</dbReference>
<evidence type="ECO:0000256" key="3">
    <source>
        <dbReference type="ARBA" id="ARBA00022741"/>
    </source>
</evidence>
<comment type="caution">
    <text evidence="8">The sequence shown here is derived from an EMBL/GenBank/DDBJ whole genome shotgun (WGS) entry which is preliminary data.</text>
</comment>
<protein>
    <recommendedName>
        <fullName evidence="1">bis(5'-nucleosyl)-tetraphosphatase (symmetrical)</fullName>
        <ecNumber evidence="1">3.6.1.41</ecNumber>
    </recommendedName>
</protein>
<dbReference type="InterPro" id="IPR006674">
    <property type="entry name" value="HD_domain"/>
</dbReference>
<keyword evidence="9" id="KW-1185">Reference proteome</keyword>
<evidence type="ECO:0000256" key="5">
    <source>
        <dbReference type="ARBA" id="ARBA00023004"/>
    </source>
</evidence>
<evidence type="ECO:0000256" key="4">
    <source>
        <dbReference type="ARBA" id="ARBA00022801"/>
    </source>
</evidence>
<organism evidence="8 9">
    <name type="scientific">Selenomonas sputigena</name>
    <dbReference type="NCBI Taxonomy" id="69823"/>
    <lineage>
        <taxon>Bacteria</taxon>
        <taxon>Bacillati</taxon>
        <taxon>Bacillota</taxon>
        <taxon>Negativicutes</taxon>
        <taxon>Selenomonadales</taxon>
        <taxon>Selenomonadaceae</taxon>
        <taxon>Selenomonas</taxon>
    </lineage>
</organism>
<name>A0ABV3X2S4_9FIRM</name>
<dbReference type="InterPro" id="IPR006675">
    <property type="entry name" value="HDIG_dom"/>
</dbReference>
<evidence type="ECO:0000256" key="1">
    <source>
        <dbReference type="ARBA" id="ARBA00012506"/>
    </source>
</evidence>
<dbReference type="SUPFAM" id="SSF109604">
    <property type="entry name" value="HD-domain/PDEase-like"/>
    <property type="match status" value="1"/>
</dbReference>
<reference evidence="8 9" key="1">
    <citation type="submission" date="2023-04" db="EMBL/GenBank/DDBJ databases">
        <title>Genome Sequence of Selenomonas sputigena ATCC 33150.</title>
        <authorList>
            <person name="Miller D.P."/>
            <person name="Anvari S."/>
            <person name="Polson S.W."/>
            <person name="Macdonald M."/>
            <person name="Mcdowell J.V."/>
        </authorList>
    </citation>
    <scope>NUCLEOTIDE SEQUENCE [LARGE SCALE GENOMIC DNA]</scope>
    <source>
        <strain evidence="8 9">ATCC 33150</strain>
    </source>
</reference>